<dbReference type="SUPFAM" id="SSF51161">
    <property type="entry name" value="Trimeric LpxA-like enzymes"/>
    <property type="match status" value="1"/>
</dbReference>
<reference evidence="6" key="2">
    <citation type="submission" date="2022-06" db="UniProtKB">
        <authorList>
            <consortium name="EnsemblMetazoa"/>
        </authorList>
    </citation>
    <scope>IDENTIFICATION</scope>
    <source>
        <strain evidence="6">DF5081</strain>
    </source>
</reference>
<keyword evidence="3" id="KW-0206">Cytoskeleton</keyword>
<dbReference type="PANTHER" id="PTHR46126:SF1">
    <property type="entry name" value="DYNACTIN SUBUNIT 5"/>
    <property type="match status" value="1"/>
</dbReference>
<evidence type="ECO:0000313" key="7">
    <source>
        <dbReference type="Proteomes" id="UP000005237"/>
    </source>
</evidence>
<evidence type="ECO:0000256" key="4">
    <source>
        <dbReference type="ARBA" id="ARBA00034706"/>
    </source>
</evidence>
<accession>A0A8R1DMF6</accession>
<dbReference type="InterPro" id="IPR047125">
    <property type="entry name" value="DCTN5"/>
</dbReference>
<evidence type="ECO:0000256" key="2">
    <source>
        <dbReference type="ARBA" id="ARBA00022490"/>
    </source>
</evidence>
<evidence type="ECO:0000313" key="6">
    <source>
        <dbReference type="EnsemblMetazoa" id="CJA05547b.1"/>
    </source>
</evidence>
<name>A0A8R1DMF6_CAEJA</name>
<dbReference type="GO" id="GO:0005869">
    <property type="term" value="C:dynactin complex"/>
    <property type="evidence" value="ECO:0007669"/>
    <property type="project" value="EnsemblMetazoa"/>
</dbReference>
<evidence type="ECO:0000256" key="1">
    <source>
        <dbReference type="ARBA" id="ARBA00004245"/>
    </source>
</evidence>
<keyword evidence="2" id="KW-0963">Cytoplasm</keyword>
<dbReference type="AlphaFoldDB" id="A0A8R1DMF6"/>
<keyword evidence="7" id="KW-1185">Reference proteome</keyword>
<dbReference type="InterPro" id="IPR011004">
    <property type="entry name" value="Trimer_LpxA-like_sf"/>
</dbReference>
<dbReference type="Gene3D" id="2.160.10.10">
    <property type="entry name" value="Hexapeptide repeat proteins"/>
    <property type="match status" value="1"/>
</dbReference>
<dbReference type="Pfam" id="PF21711">
    <property type="entry name" value="DCTN5"/>
    <property type="match status" value="1"/>
</dbReference>
<sequence>MDLPIITYDETEWAKTHTGNKVHKQHKIAGTQNIIIAGKTIVEKGVSIRGDLAAVKIGKCCVLKERCLIRPCLKIVSKKPTMWNVNIGDYVFIEEDCVINASQIHAYVHIGARSILGNGCVIRECSRVLPDTVVSPDALFPPFSTIGGNPDLNPIENVWGLLARAVYRHGKQFQTVGELKDAVTEEWDKLQPSFLESLTQSMSNRLCQVMQKFGGPTSY</sequence>
<dbReference type="EnsemblMetazoa" id="CJA05547b.1">
    <property type="protein sequence ID" value="CJA05547b.1"/>
    <property type="gene ID" value="WBGene00124751"/>
</dbReference>
<proteinExistence type="inferred from homology"/>
<dbReference type="Proteomes" id="UP000005237">
    <property type="component" value="Unassembled WGS sequence"/>
</dbReference>
<reference evidence="7" key="1">
    <citation type="submission" date="2010-08" db="EMBL/GenBank/DDBJ databases">
        <authorList>
            <consortium name="Caenorhabditis japonica Sequencing Consortium"/>
            <person name="Wilson R.K."/>
        </authorList>
    </citation>
    <scope>NUCLEOTIDE SEQUENCE [LARGE SCALE GENOMIC DNA]</scope>
    <source>
        <strain evidence="7">DF5081</strain>
    </source>
</reference>
<evidence type="ECO:0000256" key="5">
    <source>
        <dbReference type="ARBA" id="ARBA00034865"/>
    </source>
</evidence>
<evidence type="ECO:0000256" key="3">
    <source>
        <dbReference type="ARBA" id="ARBA00023212"/>
    </source>
</evidence>
<dbReference type="CDD" id="cd03359">
    <property type="entry name" value="LbH_Dynactin_5"/>
    <property type="match status" value="1"/>
</dbReference>
<protein>
    <recommendedName>
        <fullName evidence="5">Dynactin subunit 5</fullName>
    </recommendedName>
</protein>
<dbReference type="PANTHER" id="PTHR46126">
    <property type="entry name" value="DYNACTIN SUBUNIT 5"/>
    <property type="match status" value="1"/>
</dbReference>
<comment type="similarity">
    <text evidence="4">Belongs to the dynactin subunits 5/6 family. Dynactin subunit 5 subfamily.</text>
</comment>
<comment type="subcellular location">
    <subcellularLocation>
        <location evidence="1">Cytoplasm</location>
        <location evidence="1">Cytoskeleton</location>
    </subcellularLocation>
</comment>
<organism evidence="6 7">
    <name type="scientific">Caenorhabditis japonica</name>
    <dbReference type="NCBI Taxonomy" id="281687"/>
    <lineage>
        <taxon>Eukaryota</taxon>
        <taxon>Metazoa</taxon>
        <taxon>Ecdysozoa</taxon>
        <taxon>Nematoda</taxon>
        <taxon>Chromadorea</taxon>
        <taxon>Rhabditida</taxon>
        <taxon>Rhabditina</taxon>
        <taxon>Rhabditomorpha</taxon>
        <taxon>Rhabditoidea</taxon>
        <taxon>Rhabditidae</taxon>
        <taxon>Peloderinae</taxon>
        <taxon>Caenorhabditis</taxon>
    </lineage>
</organism>